<dbReference type="InterPro" id="IPR000170">
    <property type="entry name" value="High_potential_FeS_prot"/>
</dbReference>
<proteinExistence type="predicted"/>
<dbReference type="OrthoDB" id="5334781at2"/>
<evidence type="ECO:0000256" key="7">
    <source>
        <dbReference type="SAM" id="SignalP"/>
    </source>
</evidence>
<gene>
    <name evidence="9" type="ORF">CCS01_21380</name>
</gene>
<comment type="caution">
    <text evidence="9">The sequence shown here is derived from an EMBL/GenBank/DDBJ whole genome shotgun (WGS) entry which is preliminary data.</text>
</comment>
<dbReference type="GO" id="GO:0046872">
    <property type="term" value="F:metal ion binding"/>
    <property type="evidence" value="ECO:0007669"/>
    <property type="project" value="UniProtKB-KW"/>
</dbReference>
<dbReference type="Proteomes" id="UP000239724">
    <property type="component" value="Unassembled WGS sequence"/>
</dbReference>
<evidence type="ECO:0000256" key="5">
    <source>
        <dbReference type="ARBA" id="ARBA00023004"/>
    </source>
</evidence>
<sequence>MPGLHQHATTRRRILLAGLAGTAAVVHAGDAAADEPPHVTKLSPEAVHYQPTPKDWQKCLFCTYFQAPETCGIVAGKVSPQGWCTRFALLHE</sequence>
<dbReference type="GO" id="GO:0019646">
    <property type="term" value="P:aerobic electron transport chain"/>
    <property type="evidence" value="ECO:0007669"/>
    <property type="project" value="InterPro"/>
</dbReference>
<dbReference type="RefSeq" id="WP_104520852.1">
    <property type="nucleotide sequence ID" value="NZ_NHRY01000226.1"/>
</dbReference>
<evidence type="ECO:0000256" key="2">
    <source>
        <dbReference type="ARBA" id="ARBA00022485"/>
    </source>
</evidence>
<feature type="domain" description="High potential iron-sulfur proteins family profile" evidence="8">
    <location>
        <begin position="24"/>
        <end position="92"/>
    </location>
</feature>
<evidence type="ECO:0000313" key="9">
    <source>
        <dbReference type="EMBL" id="PPQ29498.1"/>
    </source>
</evidence>
<dbReference type="AlphaFoldDB" id="A0A2S6N4G9"/>
<feature type="signal peptide" evidence="7">
    <location>
        <begin position="1"/>
        <end position="28"/>
    </location>
</feature>
<evidence type="ECO:0000256" key="3">
    <source>
        <dbReference type="ARBA" id="ARBA00022723"/>
    </source>
</evidence>
<keyword evidence="10" id="KW-1185">Reference proteome</keyword>
<keyword evidence="3" id="KW-0479">Metal-binding</keyword>
<evidence type="ECO:0000256" key="4">
    <source>
        <dbReference type="ARBA" id="ARBA00022982"/>
    </source>
</evidence>
<dbReference type="GO" id="GO:0051539">
    <property type="term" value="F:4 iron, 4 sulfur cluster binding"/>
    <property type="evidence" value="ECO:0007669"/>
    <property type="project" value="UniProtKB-KW"/>
</dbReference>
<dbReference type="SUPFAM" id="SSF57652">
    <property type="entry name" value="HIPIP (high potential iron protein)"/>
    <property type="match status" value="1"/>
</dbReference>
<protein>
    <recommendedName>
        <fullName evidence="8">High potential iron-sulfur proteins family profile domain-containing protein</fullName>
    </recommendedName>
</protein>
<dbReference type="PROSITE" id="PS51373">
    <property type="entry name" value="HIPIP"/>
    <property type="match status" value="1"/>
</dbReference>
<accession>A0A2S6N4G9</accession>
<evidence type="ECO:0000259" key="8">
    <source>
        <dbReference type="PROSITE" id="PS51373"/>
    </source>
</evidence>
<evidence type="ECO:0000256" key="6">
    <source>
        <dbReference type="ARBA" id="ARBA00023014"/>
    </source>
</evidence>
<keyword evidence="4" id="KW-0249">Electron transport</keyword>
<keyword evidence="7" id="KW-0732">Signal</keyword>
<keyword evidence="5" id="KW-0408">Iron</keyword>
<dbReference type="GO" id="GO:0009055">
    <property type="term" value="F:electron transfer activity"/>
    <property type="evidence" value="ECO:0007669"/>
    <property type="project" value="InterPro"/>
</dbReference>
<dbReference type="EMBL" id="NHRY01000226">
    <property type="protein sequence ID" value="PPQ29498.1"/>
    <property type="molecule type" value="Genomic_DNA"/>
</dbReference>
<reference evidence="9 10" key="1">
    <citation type="journal article" date="2018" name="Arch. Microbiol.">
        <title>New insights into the metabolic potential of the phototrophic purple bacterium Rhodopila globiformis DSM 161(T) from its draft genome sequence and evidence for a vanadium-dependent nitrogenase.</title>
        <authorList>
            <person name="Imhoff J.F."/>
            <person name="Rahn T."/>
            <person name="Kunzel S."/>
            <person name="Neulinger S.C."/>
        </authorList>
    </citation>
    <scope>NUCLEOTIDE SEQUENCE [LARGE SCALE GENOMIC DNA]</scope>
    <source>
        <strain evidence="9 10">DSM 161</strain>
    </source>
</reference>
<feature type="chain" id="PRO_5015652173" description="High potential iron-sulfur proteins family profile domain-containing protein" evidence="7">
    <location>
        <begin position="29"/>
        <end position="92"/>
    </location>
</feature>
<keyword evidence="6" id="KW-0411">Iron-sulfur</keyword>
<evidence type="ECO:0000313" key="10">
    <source>
        <dbReference type="Proteomes" id="UP000239724"/>
    </source>
</evidence>
<dbReference type="Gene3D" id="4.10.490.10">
    <property type="entry name" value="High potential iron-sulphur protein"/>
    <property type="match status" value="1"/>
</dbReference>
<keyword evidence="2" id="KW-0004">4Fe-4S</keyword>
<name>A0A2S6N4G9_RHOGL</name>
<dbReference type="InterPro" id="IPR036369">
    <property type="entry name" value="HIPIP_sf"/>
</dbReference>
<keyword evidence="1" id="KW-0813">Transport</keyword>
<organism evidence="9 10">
    <name type="scientific">Rhodopila globiformis</name>
    <name type="common">Rhodopseudomonas globiformis</name>
    <dbReference type="NCBI Taxonomy" id="1071"/>
    <lineage>
        <taxon>Bacteria</taxon>
        <taxon>Pseudomonadati</taxon>
        <taxon>Pseudomonadota</taxon>
        <taxon>Alphaproteobacteria</taxon>
        <taxon>Acetobacterales</taxon>
        <taxon>Acetobacteraceae</taxon>
        <taxon>Rhodopila</taxon>
    </lineage>
</organism>
<evidence type="ECO:0000256" key="1">
    <source>
        <dbReference type="ARBA" id="ARBA00022448"/>
    </source>
</evidence>